<feature type="transmembrane region" description="Helical" evidence="8">
    <location>
        <begin position="227"/>
        <end position="252"/>
    </location>
</feature>
<dbReference type="EMBL" id="JAFKCZ010000006">
    <property type="protein sequence ID" value="MBN7796786.1"/>
    <property type="molecule type" value="Genomic_DNA"/>
</dbReference>
<dbReference type="Gene3D" id="1.20.1250.20">
    <property type="entry name" value="MFS general substrate transporter like domains"/>
    <property type="match status" value="1"/>
</dbReference>
<sequence>MSTASASAVTSHTDTGFFGHPKGLSTLFFTEMWERMSYYGMRALLVLFMTASLQQEGLAFTVATATAIYGLYTGSVYFLGLPGGWIADRLLGGQRTVFWGGVIIMCGHIVLAIPNDGTFFVGLILVASGTGLLKPNISALVGQLYSEDDVRRDGGYALYYMGINMGSVLGYTICGYFGENIGWHWGFGAAAVGMAIGLIQYRRTIGNLGDASIAPESPMTPAGARRAWIAIAAVVGVVALVTGLALSGAIAINAVAVAQYTAAAFTLIFVLYYGYIYFLGELTDAEKKRLWALLLVCIASACFWSGFEQAGSSLNLFGRDYTDRMVGSFELPASWFQNVNPMFIVILSPFFAALWINLGKRMISPSYGMKCAVGLLIMASGFIVMFFAAQYAAQGLKVAPYWLVTTYFLHTVGELCLSPVALSAVSKLSPKRFAGQMMGVFVLTYSIGNIISGLLAGNFDPNRVEELPNLYLQISLFSIGVGIIIALISLKAKRWEGLHTPSAQAVATDTP</sequence>
<feature type="transmembrane region" description="Helical" evidence="8">
    <location>
        <begin position="399"/>
        <end position="425"/>
    </location>
</feature>
<feature type="transmembrane region" description="Helical" evidence="8">
    <location>
        <begin position="36"/>
        <end position="53"/>
    </location>
</feature>
<evidence type="ECO:0000256" key="6">
    <source>
        <dbReference type="ARBA" id="ARBA00022989"/>
    </source>
</evidence>
<feature type="transmembrane region" description="Helical" evidence="8">
    <location>
        <begin position="290"/>
        <end position="307"/>
    </location>
</feature>
<evidence type="ECO:0000256" key="7">
    <source>
        <dbReference type="ARBA" id="ARBA00023136"/>
    </source>
</evidence>
<dbReference type="NCBIfam" id="TIGR00924">
    <property type="entry name" value="yjdL_sub1_fam"/>
    <property type="match status" value="1"/>
</dbReference>
<dbReference type="GO" id="GO:0005886">
    <property type="term" value="C:plasma membrane"/>
    <property type="evidence" value="ECO:0007669"/>
    <property type="project" value="UniProtKB-SubCell"/>
</dbReference>
<dbReference type="PANTHER" id="PTHR23517:SF15">
    <property type="entry name" value="PROTON-DEPENDENT OLIGOPEPTIDE FAMILY TRANSPORT PROTEIN"/>
    <property type="match status" value="1"/>
</dbReference>
<dbReference type="InterPro" id="IPR000109">
    <property type="entry name" value="POT_fam"/>
</dbReference>
<dbReference type="InterPro" id="IPR005279">
    <property type="entry name" value="Dipep/tripep_permease"/>
</dbReference>
<feature type="transmembrane region" description="Helical" evidence="8">
    <location>
        <begin position="437"/>
        <end position="458"/>
    </location>
</feature>
<reference evidence="9" key="1">
    <citation type="submission" date="2021-02" db="EMBL/GenBank/DDBJ databases">
        <title>PHA producing bacteria isolated from coastal sediment in Guangdong, Shenzhen.</title>
        <authorList>
            <person name="Zheng W."/>
            <person name="Yu S."/>
            <person name="Huang Y."/>
        </authorList>
    </citation>
    <scope>NUCLEOTIDE SEQUENCE</scope>
    <source>
        <strain evidence="9">TN14-10</strain>
    </source>
</reference>
<feature type="transmembrane region" description="Helical" evidence="8">
    <location>
        <begin position="59"/>
        <end position="84"/>
    </location>
</feature>
<dbReference type="InterPro" id="IPR018456">
    <property type="entry name" value="PTR2_symporter_CS"/>
</dbReference>
<feature type="transmembrane region" description="Helical" evidence="8">
    <location>
        <begin position="470"/>
        <end position="490"/>
    </location>
</feature>
<evidence type="ECO:0000256" key="3">
    <source>
        <dbReference type="ARBA" id="ARBA00022475"/>
    </source>
</evidence>
<dbReference type="GO" id="GO:0006857">
    <property type="term" value="P:oligopeptide transport"/>
    <property type="evidence" value="ECO:0007669"/>
    <property type="project" value="InterPro"/>
</dbReference>
<keyword evidence="10" id="KW-1185">Reference proteome</keyword>
<name>A0A939IJY7_9GAMM</name>
<evidence type="ECO:0000256" key="1">
    <source>
        <dbReference type="ARBA" id="ARBA00004651"/>
    </source>
</evidence>
<evidence type="ECO:0000256" key="4">
    <source>
        <dbReference type="ARBA" id="ARBA00022692"/>
    </source>
</evidence>
<feature type="transmembrane region" description="Helical" evidence="8">
    <location>
        <begin position="184"/>
        <end position="201"/>
    </location>
</feature>
<evidence type="ECO:0000313" key="9">
    <source>
        <dbReference type="EMBL" id="MBN7796786.1"/>
    </source>
</evidence>
<feature type="transmembrane region" description="Helical" evidence="8">
    <location>
        <begin position="258"/>
        <end position="278"/>
    </location>
</feature>
<evidence type="ECO:0000256" key="2">
    <source>
        <dbReference type="ARBA" id="ARBA00022448"/>
    </source>
</evidence>
<evidence type="ECO:0000256" key="5">
    <source>
        <dbReference type="ARBA" id="ARBA00022856"/>
    </source>
</evidence>
<dbReference type="InterPro" id="IPR050171">
    <property type="entry name" value="MFS_Transporters"/>
</dbReference>
<keyword evidence="6 8" id="KW-1133">Transmembrane helix</keyword>
<dbReference type="PROSITE" id="PS01022">
    <property type="entry name" value="PTR2_1"/>
    <property type="match status" value="1"/>
</dbReference>
<dbReference type="RefSeq" id="WP_206560233.1">
    <property type="nucleotide sequence ID" value="NZ_JAFKCZ010000006.1"/>
</dbReference>
<feature type="transmembrane region" description="Helical" evidence="8">
    <location>
        <begin position="96"/>
        <end position="113"/>
    </location>
</feature>
<comment type="caution">
    <text evidence="9">The sequence shown here is derived from an EMBL/GenBank/DDBJ whole genome shotgun (WGS) entry which is preliminary data.</text>
</comment>
<keyword evidence="4 8" id="KW-0812">Transmembrane</keyword>
<feature type="transmembrane region" description="Helical" evidence="8">
    <location>
        <begin position="157"/>
        <end position="178"/>
    </location>
</feature>
<keyword evidence="2" id="KW-0813">Transport</keyword>
<dbReference type="AlphaFoldDB" id="A0A939IJY7"/>
<evidence type="ECO:0000256" key="8">
    <source>
        <dbReference type="SAM" id="Phobius"/>
    </source>
</evidence>
<feature type="transmembrane region" description="Helical" evidence="8">
    <location>
        <begin position="371"/>
        <end position="393"/>
    </location>
</feature>
<dbReference type="PANTHER" id="PTHR23517">
    <property type="entry name" value="RESISTANCE PROTEIN MDTM, PUTATIVE-RELATED-RELATED"/>
    <property type="match status" value="1"/>
</dbReference>
<protein>
    <submittedName>
        <fullName evidence="9">Peptide MFS transporter</fullName>
    </submittedName>
</protein>
<feature type="transmembrane region" description="Helical" evidence="8">
    <location>
        <begin position="339"/>
        <end position="359"/>
    </location>
</feature>
<dbReference type="GO" id="GO:1904680">
    <property type="term" value="F:peptide transmembrane transporter activity"/>
    <property type="evidence" value="ECO:0007669"/>
    <property type="project" value="InterPro"/>
</dbReference>
<keyword evidence="5" id="KW-0653">Protein transport</keyword>
<dbReference type="Pfam" id="PF00854">
    <property type="entry name" value="PTR2"/>
    <property type="match status" value="1"/>
</dbReference>
<dbReference type="Proteomes" id="UP000664303">
    <property type="component" value="Unassembled WGS sequence"/>
</dbReference>
<keyword evidence="7 8" id="KW-0472">Membrane</keyword>
<dbReference type="CDD" id="cd17346">
    <property type="entry name" value="MFS_DtpA_like"/>
    <property type="match status" value="1"/>
</dbReference>
<gene>
    <name evidence="9" type="ORF">JYP50_09300</name>
</gene>
<dbReference type="SUPFAM" id="SSF103473">
    <property type="entry name" value="MFS general substrate transporter"/>
    <property type="match status" value="2"/>
</dbReference>
<evidence type="ECO:0000313" key="10">
    <source>
        <dbReference type="Proteomes" id="UP000664303"/>
    </source>
</evidence>
<organism evidence="9 10">
    <name type="scientific">Parahaliea mediterranea</name>
    <dbReference type="NCBI Taxonomy" id="651086"/>
    <lineage>
        <taxon>Bacteria</taxon>
        <taxon>Pseudomonadati</taxon>
        <taxon>Pseudomonadota</taxon>
        <taxon>Gammaproteobacteria</taxon>
        <taxon>Cellvibrionales</taxon>
        <taxon>Halieaceae</taxon>
        <taxon>Parahaliea</taxon>
    </lineage>
</organism>
<keyword evidence="5" id="KW-0571">Peptide transport</keyword>
<feature type="transmembrane region" description="Helical" evidence="8">
    <location>
        <begin position="119"/>
        <end position="145"/>
    </location>
</feature>
<accession>A0A939IJY7</accession>
<dbReference type="InterPro" id="IPR036259">
    <property type="entry name" value="MFS_trans_sf"/>
</dbReference>
<proteinExistence type="predicted"/>
<comment type="subcellular location">
    <subcellularLocation>
        <location evidence="1">Cell membrane</location>
        <topology evidence="1">Multi-pass membrane protein</topology>
    </subcellularLocation>
</comment>
<keyword evidence="3" id="KW-1003">Cell membrane</keyword>